<dbReference type="InterPro" id="IPR005119">
    <property type="entry name" value="LysR_subst-bd"/>
</dbReference>
<comment type="caution">
    <text evidence="6">The sequence shown here is derived from an EMBL/GenBank/DDBJ whole genome shotgun (WGS) entry which is preliminary data.</text>
</comment>
<dbReference type="PROSITE" id="PS50931">
    <property type="entry name" value="HTH_LYSR"/>
    <property type="match status" value="1"/>
</dbReference>
<name>A0A0M0ELL3_KOMEU</name>
<dbReference type="GO" id="GO:0003700">
    <property type="term" value="F:DNA-binding transcription factor activity"/>
    <property type="evidence" value="ECO:0007669"/>
    <property type="project" value="InterPro"/>
</dbReference>
<dbReference type="Pfam" id="PF03466">
    <property type="entry name" value="LysR_substrate"/>
    <property type="match status" value="1"/>
</dbReference>
<accession>A0A0M0ELL3</accession>
<dbReference type="InterPro" id="IPR036390">
    <property type="entry name" value="WH_DNA-bd_sf"/>
</dbReference>
<evidence type="ECO:0000256" key="4">
    <source>
        <dbReference type="ARBA" id="ARBA00023163"/>
    </source>
</evidence>
<keyword evidence="3" id="KW-0238">DNA-binding</keyword>
<evidence type="ECO:0000256" key="2">
    <source>
        <dbReference type="ARBA" id="ARBA00023015"/>
    </source>
</evidence>
<evidence type="ECO:0000313" key="6">
    <source>
        <dbReference type="EMBL" id="KON65831.1"/>
    </source>
</evidence>
<dbReference type="Proteomes" id="UP000037566">
    <property type="component" value="Unassembled WGS sequence"/>
</dbReference>
<dbReference type="PANTHER" id="PTHR30419:SF8">
    <property type="entry name" value="NITROGEN ASSIMILATION TRANSCRIPTIONAL ACTIVATOR-RELATED"/>
    <property type="match status" value="1"/>
</dbReference>
<dbReference type="STRING" id="33995.KOEU_05180"/>
<keyword evidence="7" id="KW-1185">Reference proteome</keyword>
<dbReference type="CDD" id="cd05466">
    <property type="entry name" value="PBP2_LTTR_substrate"/>
    <property type="match status" value="1"/>
</dbReference>
<dbReference type="SUPFAM" id="SSF46785">
    <property type="entry name" value="Winged helix' DNA-binding domain"/>
    <property type="match status" value="1"/>
</dbReference>
<dbReference type="PRINTS" id="PR00039">
    <property type="entry name" value="HTHLYSR"/>
</dbReference>
<dbReference type="OrthoDB" id="9791253at2"/>
<proteinExistence type="inferred from homology"/>
<keyword evidence="4" id="KW-0804">Transcription</keyword>
<dbReference type="GO" id="GO:0005829">
    <property type="term" value="C:cytosol"/>
    <property type="evidence" value="ECO:0007669"/>
    <property type="project" value="TreeGrafter"/>
</dbReference>
<evidence type="ECO:0000256" key="3">
    <source>
        <dbReference type="ARBA" id="ARBA00023125"/>
    </source>
</evidence>
<comment type="similarity">
    <text evidence="1">Belongs to the LysR transcriptional regulatory family.</text>
</comment>
<feature type="domain" description="HTH lysR-type" evidence="5">
    <location>
        <begin position="8"/>
        <end position="65"/>
    </location>
</feature>
<dbReference type="AlphaFoldDB" id="A0A0M0ELL3"/>
<evidence type="ECO:0000259" key="5">
    <source>
        <dbReference type="PROSITE" id="PS50931"/>
    </source>
</evidence>
<keyword evidence="2" id="KW-0805">Transcription regulation</keyword>
<dbReference type="FunFam" id="1.10.10.10:FF:000001">
    <property type="entry name" value="LysR family transcriptional regulator"/>
    <property type="match status" value="1"/>
</dbReference>
<dbReference type="PANTHER" id="PTHR30419">
    <property type="entry name" value="HTH-TYPE TRANSCRIPTIONAL REGULATOR YBHD"/>
    <property type="match status" value="1"/>
</dbReference>
<dbReference type="EMBL" id="LHUQ01000002">
    <property type="protein sequence ID" value="KON65831.1"/>
    <property type="molecule type" value="Genomic_DNA"/>
</dbReference>
<dbReference type="Gene3D" id="1.10.10.10">
    <property type="entry name" value="Winged helix-like DNA-binding domain superfamily/Winged helix DNA-binding domain"/>
    <property type="match status" value="1"/>
</dbReference>
<dbReference type="Pfam" id="PF00126">
    <property type="entry name" value="HTH_1"/>
    <property type="match status" value="1"/>
</dbReference>
<sequence>MISSDLPFDLHALKVFLQVCEHTTMAGAARRLGITQSAISQVISDLEHRLGVVLFDRSMRPIGLTASGALLREHALILTTEARRASIRLQELQRGRPNLLRVGIIDSLSRALLPPLTRFLRERAERSVILSGPTESHYAALLGRQMDLIVGAGDLEDMNGLECWVLLEEPYVLLYPATGPYPDGPKALQEINQYMPFIRFSARSRIGQDIERYLRRLRLELRYSLEFDSPFGVTSACMDGGMAITTPLCMLECGEAVPHFRCMALPGPPARRQLTLIVRKGELGRLPFDLVQTLRQHLRDSVLQHLRHFCPDDAKFLKVPATRVPDHG</sequence>
<dbReference type="RefSeq" id="WP_053322843.1">
    <property type="nucleotide sequence ID" value="NZ_LHUQ01000002.1"/>
</dbReference>
<reference evidence="6" key="1">
    <citation type="submission" date="2015-08" db="EMBL/GenBank/DDBJ databases">
        <title>Draft genome sequence of Komagataeibacter europaeus CECT 8546 a cellulose producer strain from vinegar produced by the traditional method.</title>
        <authorList>
            <person name="Poehlein A."/>
            <person name="Valera M.J."/>
            <person name="Haack F.S."/>
            <person name="Mas A."/>
            <person name="Daniel R."/>
            <person name="Streit W.R."/>
            <person name="Mateo E."/>
        </authorList>
    </citation>
    <scope>NUCLEOTIDE SEQUENCE [LARGE SCALE GENOMIC DNA]</scope>
    <source>
        <strain evidence="6">CECT 8546</strain>
    </source>
</reference>
<dbReference type="InterPro" id="IPR036388">
    <property type="entry name" value="WH-like_DNA-bd_sf"/>
</dbReference>
<organism evidence="6 7">
    <name type="scientific">Komagataeibacter europaeus</name>
    <name type="common">Gluconacetobacter europaeus</name>
    <dbReference type="NCBI Taxonomy" id="33995"/>
    <lineage>
        <taxon>Bacteria</taxon>
        <taxon>Pseudomonadati</taxon>
        <taxon>Pseudomonadota</taxon>
        <taxon>Alphaproteobacteria</taxon>
        <taxon>Acetobacterales</taxon>
        <taxon>Acetobacteraceae</taxon>
        <taxon>Komagataeibacter</taxon>
    </lineage>
</organism>
<protein>
    <submittedName>
        <fullName evidence="6">HTH-type transcriptional regulator CatM</fullName>
    </submittedName>
</protein>
<evidence type="ECO:0000256" key="1">
    <source>
        <dbReference type="ARBA" id="ARBA00009437"/>
    </source>
</evidence>
<gene>
    <name evidence="6" type="primary">catM1</name>
    <name evidence="6" type="ORF">KOEU_05180</name>
</gene>
<dbReference type="InterPro" id="IPR050950">
    <property type="entry name" value="HTH-type_LysR_regulators"/>
</dbReference>
<dbReference type="PATRIC" id="fig|33995.3.peg.574"/>
<dbReference type="SUPFAM" id="SSF53850">
    <property type="entry name" value="Periplasmic binding protein-like II"/>
    <property type="match status" value="1"/>
</dbReference>
<evidence type="ECO:0000313" key="7">
    <source>
        <dbReference type="Proteomes" id="UP000037566"/>
    </source>
</evidence>
<dbReference type="GO" id="GO:0003677">
    <property type="term" value="F:DNA binding"/>
    <property type="evidence" value="ECO:0007669"/>
    <property type="project" value="UniProtKB-KW"/>
</dbReference>
<dbReference type="InterPro" id="IPR000847">
    <property type="entry name" value="LysR_HTH_N"/>
</dbReference>
<dbReference type="Gene3D" id="3.40.190.290">
    <property type="match status" value="1"/>
</dbReference>